<dbReference type="Gene3D" id="2.30.40.10">
    <property type="entry name" value="Urease, subunit C, domain 1"/>
    <property type="match status" value="1"/>
</dbReference>
<feature type="domain" description="Amidohydrolase 3" evidence="1">
    <location>
        <begin position="70"/>
        <end position="541"/>
    </location>
</feature>
<evidence type="ECO:0000259" key="1">
    <source>
        <dbReference type="Pfam" id="PF07969"/>
    </source>
</evidence>
<evidence type="ECO:0000313" key="2">
    <source>
        <dbReference type="EMBL" id="OIR06946.1"/>
    </source>
</evidence>
<comment type="caution">
    <text evidence="2">The sequence shown here is derived from an EMBL/GenBank/DDBJ whole genome shotgun (WGS) entry which is preliminary data.</text>
</comment>
<name>A0A1J5SF47_9ZZZZ</name>
<dbReference type="Gene3D" id="3.20.20.140">
    <property type="entry name" value="Metal-dependent hydrolases"/>
    <property type="match status" value="1"/>
</dbReference>
<dbReference type="EC" id="3.5.1.91" evidence="2"/>
<dbReference type="SUPFAM" id="SSF51338">
    <property type="entry name" value="Composite domain of metallo-dependent hydrolases"/>
    <property type="match status" value="1"/>
</dbReference>
<dbReference type="InterPro" id="IPR013108">
    <property type="entry name" value="Amidohydro_3"/>
</dbReference>
<dbReference type="GO" id="GO:0016810">
    <property type="term" value="F:hydrolase activity, acting on carbon-nitrogen (but not peptide) bonds"/>
    <property type="evidence" value="ECO:0007669"/>
    <property type="project" value="InterPro"/>
</dbReference>
<dbReference type="PANTHER" id="PTHR22642">
    <property type="entry name" value="IMIDAZOLONEPROPIONASE"/>
    <property type="match status" value="1"/>
</dbReference>
<gene>
    <name evidence="2" type="primary">nfdA_1</name>
    <name evidence="2" type="ORF">GALL_108520</name>
</gene>
<accession>A0A1J5SF47</accession>
<proteinExistence type="predicted"/>
<dbReference type="InterPro" id="IPR011059">
    <property type="entry name" value="Metal-dep_hydrolase_composite"/>
</dbReference>
<keyword evidence="2" id="KW-0378">Hydrolase</keyword>
<dbReference type="InterPro" id="IPR032466">
    <property type="entry name" value="Metal_Hydrolase"/>
</dbReference>
<dbReference type="AlphaFoldDB" id="A0A1J5SF47"/>
<sequence>MRKIFIAFIAFFFISCNSKQSVDLIVHNATIYTVDSSFSTTEAMAIKDGKIIATGTNEFIQKNYSAKENIDAQGKTVYPGFIDAHAHFVGYGNELFTADLYDSKSFDEVVERLKAFAAAHPDEKWILGRGWDQNKWPGKSYPTNEKLNQLFPDKPVYITRVDGHAAICNQKAFDIANVKANQKINGGDVETINGKLTGILIDNAKELVSNFIPQLSKEDYAKRLMAAEKNCFAVGLTTITDCGLNYKDVDAIDTLQKAGKLNMRLYIMLSDDKENFDRYLPKGPYKTDKLFVHGFKFYADGALGSRGACLLQPYNDKKDWKGFLLNTKSHYDSMAAILANTEFQMCTHAIGDSGNRVILNTYNKVLKGKNDKRWRIEHAQIINENDFNLFGQSSIIPSVQPTHATSDMYWAEERLGKERLKGGYAYKQLLQQNGWIPLGTDFPVEDISPFKTFLAAVVRKDAKGFPVDGFQKENALTREETIKGMTIWAAKADFLEHEVGSLEKGKKADFIILDSDLMKVAEDKILDTKVLATYLDGKKVFGK</sequence>
<organism evidence="2">
    <name type="scientific">mine drainage metagenome</name>
    <dbReference type="NCBI Taxonomy" id="410659"/>
    <lineage>
        <taxon>unclassified sequences</taxon>
        <taxon>metagenomes</taxon>
        <taxon>ecological metagenomes</taxon>
    </lineage>
</organism>
<dbReference type="EMBL" id="MLJW01000040">
    <property type="protein sequence ID" value="OIR06946.1"/>
    <property type="molecule type" value="Genomic_DNA"/>
</dbReference>
<dbReference type="InterPro" id="IPR033932">
    <property type="entry name" value="YtcJ-like"/>
</dbReference>
<dbReference type="CDD" id="cd01300">
    <property type="entry name" value="YtcJ_like"/>
    <property type="match status" value="1"/>
</dbReference>
<dbReference type="SUPFAM" id="SSF51556">
    <property type="entry name" value="Metallo-dependent hydrolases"/>
    <property type="match status" value="1"/>
</dbReference>
<protein>
    <submittedName>
        <fullName evidence="2">N-substituted formamide deformylase</fullName>
        <ecNumber evidence="2">3.5.1.91</ecNumber>
    </submittedName>
</protein>
<dbReference type="PROSITE" id="PS51257">
    <property type="entry name" value="PROKAR_LIPOPROTEIN"/>
    <property type="match status" value="1"/>
</dbReference>
<reference evidence="2" key="1">
    <citation type="submission" date="2016-10" db="EMBL/GenBank/DDBJ databases">
        <title>Sequence of Gallionella enrichment culture.</title>
        <authorList>
            <person name="Poehlein A."/>
            <person name="Muehling M."/>
            <person name="Daniel R."/>
        </authorList>
    </citation>
    <scope>NUCLEOTIDE SEQUENCE</scope>
</reference>
<dbReference type="Pfam" id="PF07969">
    <property type="entry name" value="Amidohydro_3"/>
    <property type="match status" value="1"/>
</dbReference>
<dbReference type="PANTHER" id="PTHR22642:SF2">
    <property type="entry name" value="PROTEIN LONG AFTER FAR-RED 3"/>
    <property type="match status" value="1"/>
</dbReference>
<dbReference type="Gene3D" id="3.10.310.70">
    <property type="match status" value="1"/>
</dbReference>